<accession>A0A7Y9UNZ1</accession>
<evidence type="ECO:0008006" key="4">
    <source>
        <dbReference type="Google" id="ProtNLM"/>
    </source>
</evidence>
<dbReference type="AlphaFoldDB" id="A0A7Y9UNZ1"/>
<organism evidence="2 3">
    <name type="scientific">Nocardioides daedukensis</name>
    <dbReference type="NCBI Taxonomy" id="634462"/>
    <lineage>
        <taxon>Bacteria</taxon>
        <taxon>Bacillati</taxon>
        <taxon>Actinomycetota</taxon>
        <taxon>Actinomycetes</taxon>
        <taxon>Propionibacteriales</taxon>
        <taxon>Nocardioidaceae</taxon>
        <taxon>Nocardioides</taxon>
    </lineage>
</organism>
<evidence type="ECO:0000313" key="3">
    <source>
        <dbReference type="Proteomes" id="UP000540656"/>
    </source>
</evidence>
<protein>
    <recommendedName>
        <fullName evidence="4">Endonuclease/exonuclease/phosphatase domain-containing protein</fullName>
    </recommendedName>
</protein>
<gene>
    <name evidence="2" type="ORF">BJ980_001976</name>
</gene>
<dbReference type="Gene3D" id="3.60.10.10">
    <property type="entry name" value="Endonuclease/exonuclease/phosphatase"/>
    <property type="match status" value="1"/>
</dbReference>
<dbReference type="SUPFAM" id="SSF56219">
    <property type="entry name" value="DNase I-like"/>
    <property type="match status" value="1"/>
</dbReference>
<feature type="chain" id="PRO_5031102979" description="Endonuclease/exonuclease/phosphatase domain-containing protein" evidence="1">
    <location>
        <begin position="29"/>
        <end position="299"/>
    </location>
</feature>
<keyword evidence="3" id="KW-1185">Reference proteome</keyword>
<name>A0A7Y9UNZ1_9ACTN</name>
<sequence length="299" mass="32693">MLKKTAPALALLLGAALVPATTTAPATAAPPTGTAYDTIGVTSFNAFHNLTAAQARSDAHKLISAADVDIIGWQEAERFLSVYDRQLPGGWRTAKFFNARGSRTAREVPISWNNNVYALVKGSNKAYVAHGGVAGKFPARFTTRVVLKHRRSGKTITVLNAHANSDIQRHDPGHCGEARSNINARLAKVHFQEIRDIAARQRSTHTVLTGDLNVRYACDRARGPQSFPYRKFAGVLVPSYARLKNPTLGTKGTNFIDYVYLGARDVNGTAKDAMFVSHRVYGGLQSDHRPINARIKLYR</sequence>
<proteinExistence type="predicted"/>
<reference evidence="2 3" key="1">
    <citation type="submission" date="2020-07" db="EMBL/GenBank/DDBJ databases">
        <title>Sequencing the genomes of 1000 actinobacteria strains.</title>
        <authorList>
            <person name="Klenk H.-P."/>
        </authorList>
    </citation>
    <scope>NUCLEOTIDE SEQUENCE [LARGE SCALE GENOMIC DNA]</scope>
    <source>
        <strain evidence="2 3">DSM 23819</strain>
    </source>
</reference>
<dbReference type="RefSeq" id="WP_179502147.1">
    <property type="nucleotide sequence ID" value="NZ_JACCAA010000001.1"/>
</dbReference>
<comment type="caution">
    <text evidence="2">The sequence shown here is derived from an EMBL/GenBank/DDBJ whole genome shotgun (WGS) entry which is preliminary data.</text>
</comment>
<dbReference type="Proteomes" id="UP000540656">
    <property type="component" value="Unassembled WGS sequence"/>
</dbReference>
<evidence type="ECO:0000256" key="1">
    <source>
        <dbReference type="SAM" id="SignalP"/>
    </source>
</evidence>
<evidence type="ECO:0000313" key="2">
    <source>
        <dbReference type="EMBL" id="NYG59053.1"/>
    </source>
</evidence>
<dbReference type="EMBL" id="JACCAA010000001">
    <property type="protein sequence ID" value="NYG59053.1"/>
    <property type="molecule type" value="Genomic_DNA"/>
</dbReference>
<dbReference type="InterPro" id="IPR036691">
    <property type="entry name" value="Endo/exonu/phosph_ase_sf"/>
</dbReference>
<keyword evidence="1" id="KW-0732">Signal</keyword>
<feature type="signal peptide" evidence="1">
    <location>
        <begin position="1"/>
        <end position="28"/>
    </location>
</feature>